<dbReference type="SUPFAM" id="SSF56935">
    <property type="entry name" value="Porins"/>
    <property type="match status" value="1"/>
</dbReference>
<dbReference type="InterPro" id="IPR036942">
    <property type="entry name" value="Beta-barrel_TonB_sf"/>
</dbReference>
<dbReference type="Pfam" id="PF14905">
    <property type="entry name" value="OMP_b-brl_3"/>
    <property type="match status" value="1"/>
</dbReference>
<dbReference type="EMBL" id="LMZQ01000001">
    <property type="protein sequence ID" value="KRT17964.1"/>
    <property type="molecule type" value="Genomic_DNA"/>
</dbReference>
<evidence type="ECO:0000313" key="7">
    <source>
        <dbReference type="Proteomes" id="UP000051950"/>
    </source>
</evidence>
<evidence type="ECO:0000259" key="5">
    <source>
        <dbReference type="Pfam" id="PF14905"/>
    </source>
</evidence>
<evidence type="ECO:0000256" key="4">
    <source>
        <dbReference type="SAM" id="MobiDB-lite"/>
    </source>
</evidence>
<sequence>MKKLTLLLLLCFPLITLAQLRKGLVSSKTGEPIDGATISLRHGDSTLAIQTSKNGLFSFPQPFKGSYILKANAVGYKNTVQTLNLPMDSVVIEMISDDKTLEQVTVSASKPLIVRKIDRVIFNVENSIIASGATVWDALGKAPGVQTRFDGGVTANNKGVVIYMDDKPIRLSGEDLAAYLRSLPSDNIAKIEIIANPTARYDAQGGAVINIISKKPKGDGFNVVLSGGYTQSTYSSYNPSMVFNYRKDKLNVYGSYGYSRRKKDHTESEYIIFDSPGNYSDWRNDKSGTRSGNANSYKIGADYNLTNKQVIGILVNGYNGANSRPNSTLTTIVNNHAALPDSILHTQNVSNGKAYQYSFNLNYKIKLDTNGRNINVDLDYVPYQNKNSQQVDTYGTLGNGNLLPDNYHIFTPSNQNIDIYSGKLDYTDKFWKKWTFESGVKYSSIRTRNSFDFYNNPTTGPELVPNRSDRFEYAENISAIYASISGDAGKWSFEGGLRGEYTRTNGKSLVLNTNNQNNYFKLFPTLFVAYKMNKDNEINLVYNSRINRPEYWRLNPFKSYTSPYTYLEGNPALQPAFIYNGELGYTYKQQYNISFYLRRVVDYFSNISVQDNTSKLFYDTQRNLDLSQEMGFSASFPIKPASWWEINNYAQGSYRQEKSGYLQARYDYHVWGIYLSTNHAFTLNKTQGLKAEISAWYSSPTIQGIYKLAQLYDVSAGVSKGLFKGKGTLRLAVNDMFYGNAYRIDVDYENQHNGFYEKNDTRSATLSFSYRLGGNPTAARKRTSASEEEKKRTQ</sequence>
<dbReference type="OrthoDB" id="606851at2"/>
<accession>A0A0T5VVR2</accession>
<evidence type="ECO:0000313" key="6">
    <source>
        <dbReference type="EMBL" id="KRT17964.1"/>
    </source>
</evidence>
<comment type="caution">
    <text evidence="6">The sequence shown here is derived from an EMBL/GenBank/DDBJ whole genome shotgun (WGS) entry which is preliminary data.</text>
</comment>
<dbReference type="AlphaFoldDB" id="A0A0T5VVR2"/>
<dbReference type="Gene3D" id="2.40.170.20">
    <property type="entry name" value="TonB-dependent receptor, beta-barrel domain"/>
    <property type="match status" value="1"/>
</dbReference>
<dbReference type="SUPFAM" id="SSF49464">
    <property type="entry name" value="Carboxypeptidase regulatory domain-like"/>
    <property type="match status" value="1"/>
</dbReference>
<dbReference type="GO" id="GO:0009279">
    <property type="term" value="C:cell outer membrane"/>
    <property type="evidence" value="ECO:0007669"/>
    <property type="project" value="UniProtKB-SubCell"/>
</dbReference>
<dbReference type="InterPro" id="IPR041700">
    <property type="entry name" value="OMP_b-brl_3"/>
</dbReference>
<dbReference type="InterPro" id="IPR008969">
    <property type="entry name" value="CarboxyPept-like_regulatory"/>
</dbReference>
<evidence type="ECO:0000256" key="1">
    <source>
        <dbReference type="ARBA" id="ARBA00004442"/>
    </source>
</evidence>
<keyword evidence="7" id="KW-1185">Reference proteome</keyword>
<evidence type="ECO:0000256" key="3">
    <source>
        <dbReference type="ARBA" id="ARBA00023237"/>
    </source>
</evidence>
<feature type="region of interest" description="Disordered" evidence="4">
    <location>
        <begin position="771"/>
        <end position="794"/>
    </location>
</feature>
<dbReference type="RefSeq" id="WP_057930593.1">
    <property type="nucleotide sequence ID" value="NZ_LMZQ01000001.1"/>
</dbReference>
<gene>
    <name evidence="6" type="ORF">ASU31_01335</name>
</gene>
<comment type="subcellular location">
    <subcellularLocation>
        <location evidence="1">Cell outer membrane</location>
    </subcellularLocation>
</comment>
<protein>
    <recommendedName>
        <fullName evidence="5">Outer membrane protein beta-barrel domain-containing protein</fullName>
    </recommendedName>
</protein>
<dbReference type="STRING" id="687842.ASU31_01335"/>
<keyword evidence="3" id="KW-0998">Cell outer membrane</keyword>
<dbReference type="Proteomes" id="UP000051950">
    <property type="component" value="Unassembled WGS sequence"/>
</dbReference>
<organism evidence="6 7">
    <name type="scientific">Pedobacter ginsenosidimutans</name>
    <dbReference type="NCBI Taxonomy" id="687842"/>
    <lineage>
        <taxon>Bacteria</taxon>
        <taxon>Pseudomonadati</taxon>
        <taxon>Bacteroidota</taxon>
        <taxon>Sphingobacteriia</taxon>
        <taxon>Sphingobacteriales</taxon>
        <taxon>Sphingobacteriaceae</taxon>
        <taxon>Pedobacter</taxon>
    </lineage>
</organism>
<keyword evidence="2" id="KW-0472">Membrane</keyword>
<evidence type="ECO:0000256" key="2">
    <source>
        <dbReference type="ARBA" id="ARBA00023136"/>
    </source>
</evidence>
<dbReference type="Pfam" id="PF13620">
    <property type="entry name" value="CarboxypepD_reg"/>
    <property type="match status" value="1"/>
</dbReference>
<feature type="domain" description="Outer membrane protein beta-barrel" evidence="5">
    <location>
        <begin position="366"/>
        <end position="770"/>
    </location>
</feature>
<name>A0A0T5VVR2_9SPHI</name>
<reference evidence="6 7" key="1">
    <citation type="submission" date="2015-11" db="EMBL/GenBank/DDBJ databases">
        <title>Sequence of Pedobacter ginsenosidimutans.</title>
        <authorList>
            <person name="Carson E."/>
            <person name="Keyser V."/>
            <person name="Newman J."/>
            <person name="Miller J."/>
        </authorList>
    </citation>
    <scope>NUCLEOTIDE SEQUENCE [LARGE SCALE GENOMIC DNA]</scope>
    <source>
        <strain evidence="6 7">KACC 14530</strain>
    </source>
</reference>
<feature type="compositionally biased region" description="Basic and acidic residues" evidence="4">
    <location>
        <begin position="784"/>
        <end position="794"/>
    </location>
</feature>
<proteinExistence type="predicted"/>
<dbReference type="Gene3D" id="2.60.40.1120">
    <property type="entry name" value="Carboxypeptidase-like, regulatory domain"/>
    <property type="match status" value="1"/>
</dbReference>